<gene>
    <name evidence="3" type="primary">paaJ</name>
    <name evidence="3" type="ORF">HCU74_14615</name>
</gene>
<sequence>MQRVSDETLIPMLPIEEFERRERRRMSPVADIWDLLDRVKDPEVPVISIWELGVLQDITVQEDVVTVSITPTYSGCPAINAMAEDIVDCLAAAGYDHVNVQTRLQPAWTTSWMSAEAKRKLVDYGIAPMQKDDEGIQCPHCRSVDVKLVSYFGSTACKALYQCKSCDEPFDYFKNL</sequence>
<dbReference type="InterPro" id="IPR011883">
    <property type="entry name" value="PaaD-like"/>
</dbReference>
<evidence type="ECO:0000313" key="4">
    <source>
        <dbReference type="Proteomes" id="UP000765845"/>
    </source>
</evidence>
<proteinExistence type="predicted"/>
<comment type="caution">
    <text evidence="3">The sequence shown here is derived from an EMBL/GenBank/DDBJ whole genome shotgun (WGS) entry which is preliminary data.</text>
</comment>
<dbReference type="EMBL" id="JAAWWK010000005">
    <property type="protein sequence ID" value="NKI18646.1"/>
    <property type="molecule type" value="Genomic_DNA"/>
</dbReference>
<dbReference type="SUPFAM" id="SSF117916">
    <property type="entry name" value="Fe-S cluster assembly (FSCA) domain-like"/>
    <property type="match status" value="1"/>
</dbReference>
<dbReference type="PANTHER" id="PTHR42831:SF3">
    <property type="entry name" value="1,2-PHENYLACETYL-COA EPOXIDASE, SUBUNIT D-RELATED"/>
    <property type="match status" value="1"/>
</dbReference>
<dbReference type="Proteomes" id="UP000765845">
    <property type="component" value="Unassembled WGS sequence"/>
</dbReference>
<dbReference type="Pfam" id="PF01883">
    <property type="entry name" value="FeS_assembly_P"/>
    <property type="match status" value="1"/>
</dbReference>
<dbReference type="InterPro" id="IPR056572">
    <property type="entry name" value="Zn_ribbon_PaaD"/>
</dbReference>
<dbReference type="RefSeq" id="WP_168451161.1">
    <property type="nucleotide sequence ID" value="NZ_JAAWWK010000005.1"/>
</dbReference>
<accession>A0ABX1GIC2</accession>
<evidence type="ECO:0000259" key="2">
    <source>
        <dbReference type="Pfam" id="PF23451"/>
    </source>
</evidence>
<dbReference type="Gene3D" id="3.30.300.130">
    <property type="entry name" value="Fe-S cluster assembly (FSCA)"/>
    <property type="match status" value="1"/>
</dbReference>
<dbReference type="NCBIfam" id="TIGR02159">
    <property type="entry name" value="PA_CoA_Oxy4"/>
    <property type="match status" value="1"/>
</dbReference>
<keyword evidence="4" id="KW-1185">Reference proteome</keyword>
<organism evidence="3 4">
    <name type="scientific">Spongiibacter thalassae</name>
    <dbReference type="NCBI Taxonomy" id="2721624"/>
    <lineage>
        <taxon>Bacteria</taxon>
        <taxon>Pseudomonadati</taxon>
        <taxon>Pseudomonadota</taxon>
        <taxon>Gammaproteobacteria</taxon>
        <taxon>Cellvibrionales</taxon>
        <taxon>Spongiibacteraceae</taxon>
        <taxon>Spongiibacter</taxon>
    </lineage>
</organism>
<evidence type="ECO:0000259" key="1">
    <source>
        <dbReference type="Pfam" id="PF01883"/>
    </source>
</evidence>
<reference evidence="3 4" key="1">
    <citation type="submission" date="2020-04" db="EMBL/GenBank/DDBJ databases">
        <authorList>
            <person name="Yoon J."/>
        </authorList>
    </citation>
    <scope>NUCLEOTIDE SEQUENCE [LARGE SCALE GENOMIC DNA]</scope>
    <source>
        <strain evidence="3 4">KMU-166</strain>
    </source>
</reference>
<dbReference type="Pfam" id="PF23451">
    <property type="entry name" value="Zn_ribbon_PaaD"/>
    <property type="match status" value="1"/>
</dbReference>
<feature type="domain" description="MIP18 family-like" evidence="1">
    <location>
        <begin position="30"/>
        <end position="92"/>
    </location>
</feature>
<name>A0ABX1GIC2_9GAMM</name>
<dbReference type="InterPro" id="IPR002744">
    <property type="entry name" value="MIP18-like"/>
</dbReference>
<feature type="domain" description="PaaD zinc beta ribbon" evidence="2">
    <location>
        <begin position="130"/>
        <end position="174"/>
    </location>
</feature>
<evidence type="ECO:0000313" key="3">
    <source>
        <dbReference type="EMBL" id="NKI18646.1"/>
    </source>
</evidence>
<dbReference type="InterPro" id="IPR034904">
    <property type="entry name" value="FSCA_dom_sf"/>
</dbReference>
<protein>
    <submittedName>
        <fullName evidence="3">Phenylacetate-CoA oxygenase subunit PaaJ</fullName>
    </submittedName>
</protein>
<dbReference type="PANTHER" id="PTHR42831">
    <property type="entry name" value="FE-S PROTEIN MATURATION AUXILIARY FACTOR YITW"/>
    <property type="match status" value="1"/>
</dbReference>
<dbReference type="InterPro" id="IPR052339">
    <property type="entry name" value="Fe-S_Maturation_MIP18"/>
</dbReference>